<evidence type="ECO:0000256" key="7">
    <source>
        <dbReference type="ARBA" id="ARBA00023242"/>
    </source>
</evidence>
<keyword evidence="5" id="KW-0811">Translocation</keyword>
<dbReference type="EMBL" id="JANBTX010000009">
    <property type="protein sequence ID" value="KAJ2690678.1"/>
    <property type="molecule type" value="Genomic_DNA"/>
</dbReference>
<evidence type="ECO:0000313" key="8">
    <source>
        <dbReference type="EMBL" id="KAJ2690678.1"/>
    </source>
</evidence>
<sequence length="252" mass="28061">MTDTAITRKTRFVDLPANLQQLLVEIEQQKQVQLQIGSSIMAEDTEHSLQRVSRSVQRLAQDLQLVKMTLNSDRHRVDEVQGLVSFAVKHADKGRALVNRATDAESWELSGLTPHQVTNRQKALLALQRHVDNKLEAAEAAAPAAADGAVDAYEAVRRIQFASMNHNVAGEYYWAWLTQAEASVLMLTERLDQLERFVAATGEETQTKVSPRAVSDVMQYQNDSFLAIAGKVAALDDDVRRLAKRLGIKESN</sequence>
<dbReference type="PANTHER" id="PTHR13437">
    <property type="entry name" value="NUCLEOPORIN P58/P45 NUCLEOPORIN-LIKE PROTEIN 1"/>
    <property type="match status" value="1"/>
</dbReference>
<name>A0A9W8L700_9FUNG</name>
<keyword evidence="6" id="KW-0906">Nuclear pore complex</keyword>
<keyword evidence="3" id="KW-0509">mRNA transport</keyword>
<dbReference type="PANTHER" id="PTHR13437:SF2">
    <property type="entry name" value="NUCLEOPORIN P58_P45"/>
    <property type="match status" value="1"/>
</dbReference>
<dbReference type="GO" id="GO:0017056">
    <property type="term" value="F:structural constituent of nuclear pore"/>
    <property type="evidence" value="ECO:0007669"/>
    <property type="project" value="InterPro"/>
</dbReference>
<reference evidence="8" key="1">
    <citation type="submission" date="2022-07" db="EMBL/GenBank/DDBJ databases">
        <title>Phylogenomic reconstructions and comparative analyses of Kickxellomycotina fungi.</title>
        <authorList>
            <person name="Reynolds N.K."/>
            <person name="Stajich J.E."/>
            <person name="Barry K."/>
            <person name="Grigoriev I.V."/>
            <person name="Crous P."/>
            <person name="Smith M.E."/>
        </authorList>
    </citation>
    <scope>NUCLEOTIDE SEQUENCE</scope>
    <source>
        <strain evidence="8">CBS 109367</strain>
    </source>
</reference>
<gene>
    <name evidence="8" type="ORF">IWW39_000620</name>
</gene>
<keyword evidence="2" id="KW-0813">Transport</keyword>
<evidence type="ECO:0000256" key="1">
    <source>
        <dbReference type="ARBA" id="ARBA00004567"/>
    </source>
</evidence>
<dbReference type="GO" id="GO:0008139">
    <property type="term" value="F:nuclear localization sequence binding"/>
    <property type="evidence" value="ECO:0007669"/>
    <property type="project" value="InterPro"/>
</dbReference>
<evidence type="ECO:0000256" key="3">
    <source>
        <dbReference type="ARBA" id="ARBA00022816"/>
    </source>
</evidence>
<evidence type="ECO:0000256" key="5">
    <source>
        <dbReference type="ARBA" id="ARBA00023010"/>
    </source>
</evidence>
<dbReference type="AlphaFoldDB" id="A0A9W8L700"/>
<evidence type="ECO:0000256" key="6">
    <source>
        <dbReference type="ARBA" id="ARBA00023132"/>
    </source>
</evidence>
<comment type="subcellular location">
    <subcellularLocation>
        <location evidence="1">Nucleus</location>
        <location evidence="1">Nuclear pore complex</location>
    </subcellularLocation>
</comment>
<comment type="caution">
    <text evidence="8">The sequence shown here is derived from an EMBL/GenBank/DDBJ whole genome shotgun (WGS) entry which is preliminary data.</text>
</comment>
<proteinExistence type="predicted"/>
<keyword evidence="9" id="KW-1185">Reference proteome</keyword>
<keyword evidence="4" id="KW-0653">Protein transport</keyword>
<dbReference type="InterPro" id="IPR024882">
    <property type="entry name" value="NUP58/p45/49"/>
</dbReference>
<dbReference type="Gene3D" id="6.10.140.1350">
    <property type="match status" value="1"/>
</dbReference>
<evidence type="ECO:0000256" key="4">
    <source>
        <dbReference type="ARBA" id="ARBA00022927"/>
    </source>
</evidence>
<dbReference type="GO" id="GO:0051028">
    <property type="term" value="P:mRNA transport"/>
    <property type="evidence" value="ECO:0007669"/>
    <property type="project" value="UniProtKB-KW"/>
</dbReference>
<organism evidence="8 9">
    <name type="scientific">Coemansia spiralis</name>
    <dbReference type="NCBI Taxonomy" id="417178"/>
    <lineage>
        <taxon>Eukaryota</taxon>
        <taxon>Fungi</taxon>
        <taxon>Fungi incertae sedis</taxon>
        <taxon>Zoopagomycota</taxon>
        <taxon>Kickxellomycotina</taxon>
        <taxon>Kickxellomycetes</taxon>
        <taxon>Kickxellales</taxon>
        <taxon>Kickxellaceae</taxon>
        <taxon>Coemansia</taxon>
    </lineage>
</organism>
<evidence type="ECO:0000313" key="9">
    <source>
        <dbReference type="Proteomes" id="UP001151516"/>
    </source>
</evidence>
<dbReference type="OrthoDB" id="2538017at2759"/>
<keyword evidence="7" id="KW-0539">Nucleus</keyword>
<dbReference type="GO" id="GO:0015031">
    <property type="term" value="P:protein transport"/>
    <property type="evidence" value="ECO:0007669"/>
    <property type="project" value="UniProtKB-KW"/>
</dbReference>
<dbReference type="GO" id="GO:0005643">
    <property type="term" value="C:nuclear pore"/>
    <property type="evidence" value="ECO:0007669"/>
    <property type="project" value="UniProtKB-SubCell"/>
</dbReference>
<evidence type="ECO:0000256" key="2">
    <source>
        <dbReference type="ARBA" id="ARBA00022448"/>
    </source>
</evidence>
<accession>A0A9W8L700</accession>
<dbReference type="Proteomes" id="UP001151516">
    <property type="component" value="Unassembled WGS sequence"/>
</dbReference>
<protein>
    <submittedName>
        <fullName evidence="8">Uncharacterized protein</fullName>
    </submittedName>
</protein>